<protein>
    <recommendedName>
        <fullName evidence="6">RING-type domain-containing protein</fullName>
    </recommendedName>
</protein>
<name>A0A0N0P3K6_LEPSE</name>
<evidence type="ECO:0000256" key="5">
    <source>
        <dbReference type="SAM" id="MobiDB-lite"/>
    </source>
</evidence>
<keyword evidence="8" id="KW-1185">Reference proteome</keyword>
<dbReference type="AlphaFoldDB" id="A0A0N0P3K6"/>
<dbReference type="EMBL" id="LJSK01000326">
    <property type="protein sequence ID" value="KPI83777.1"/>
    <property type="molecule type" value="Genomic_DNA"/>
</dbReference>
<feature type="compositionally biased region" description="Basic and acidic residues" evidence="5">
    <location>
        <begin position="202"/>
        <end position="221"/>
    </location>
</feature>
<accession>A0A0N0P3K6</accession>
<dbReference type="Proteomes" id="UP000038009">
    <property type="component" value="Unassembled WGS sequence"/>
</dbReference>
<dbReference type="GO" id="GO:0008270">
    <property type="term" value="F:zinc ion binding"/>
    <property type="evidence" value="ECO:0007669"/>
    <property type="project" value="UniProtKB-KW"/>
</dbReference>
<gene>
    <name evidence="7" type="ORF">ABL78_7177</name>
</gene>
<dbReference type="OMA" id="HEACILS"/>
<dbReference type="InterPro" id="IPR013083">
    <property type="entry name" value="Znf_RING/FYVE/PHD"/>
</dbReference>
<dbReference type="PROSITE" id="PS50089">
    <property type="entry name" value="ZF_RING_2"/>
    <property type="match status" value="1"/>
</dbReference>
<evidence type="ECO:0000256" key="1">
    <source>
        <dbReference type="ARBA" id="ARBA00022723"/>
    </source>
</evidence>
<reference evidence="7 8" key="1">
    <citation type="journal article" date="2015" name="PLoS Pathog.">
        <title>Leptomonas seymouri: Adaptations to the Dixenous Life Cycle Analyzed by Genome Sequencing, Transcriptome Profiling and Co-infection with Leishmania donovani.</title>
        <authorList>
            <person name="Kraeva N."/>
            <person name="Butenko A."/>
            <person name="Hlavacova J."/>
            <person name="Kostygov A."/>
            <person name="Myskova J."/>
            <person name="Grybchuk D."/>
            <person name="Lestinova T."/>
            <person name="Votypka J."/>
            <person name="Volf P."/>
            <person name="Opperdoes F."/>
            <person name="Flegontov P."/>
            <person name="Lukes J."/>
            <person name="Yurchenko V."/>
        </authorList>
    </citation>
    <scope>NUCLEOTIDE SEQUENCE [LARGE SCALE GENOMIC DNA]</scope>
    <source>
        <strain evidence="7 8">ATCC 30220</strain>
    </source>
</reference>
<comment type="caution">
    <text evidence="7">The sequence shown here is derived from an EMBL/GenBank/DDBJ whole genome shotgun (WGS) entry which is preliminary data.</text>
</comment>
<proteinExistence type="predicted"/>
<dbReference type="SUPFAM" id="SSF57850">
    <property type="entry name" value="RING/U-box"/>
    <property type="match status" value="1"/>
</dbReference>
<feature type="compositionally biased region" description="Polar residues" evidence="5">
    <location>
        <begin position="235"/>
        <end position="253"/>
    </location>
</feature>
<evidence type="ECO:0000313" key="7">
    <source>
        <dbReference type="EMBL" id="KPI83777.1"/>
    </source>
</evidence>
<dbReference type="InterPro" id="IPR001841">
    <property type="entry name" value="Znf_RING"/>
</dbReference>
<dbReference type="VEuPathDB" id="TriTrypDB:Lsey_0326_0030"/>
<evidence type="ECO:0000256" key="4">
    <source>
        <dbReference type="PROSITE-ProRule" id="PRU00175"/>
    </source>
</evidence>
<evidence type="ECO:0000259" key="6">
    <source>
        <dbReference type="PROSITE" id="PS50089"/>
    </source>
</evidence>
<dbReference type="PANTHER" id="PTHR15710">
    <property type="entry name" value="E3 UBIQUITIN-PROTEIN LIGASE PRAJA"/>
    <property type="match status" value="1"/>
</dbReference>
<evidence type="ECO:0000256" key="3">
    <source>
        <dbReference type="ARBA" id="ARBA00022833"/>
    </source>
</evidence>
<evidence type="ECO:0000256" key="2">
    <source>
        <dbReference type="ARBA" id="ARBA00022771"/>
    </source>
</evidence>
<feature type="compositionally biased region" description="Low complexity" evidence="5">
    <location>
        <begin position="16"/>
        <end position="30"/>
    </location>
</feature>
<feature type="domain" description="RING-type" evidence="6">
    <location>
        <begin position="260"/>
        <end position="284"/>
    </location>
</feature>
<dbReference type="Gene3D" id="3.30.40.10">
    <property type="entry name" value="Zinc/RING finger domain, C3HC4 (zinc finger)"/>
    <property type="match status" value="1"/>
</dbReference>
<keyword evidence="3" id="KW-0862">Zinc</keyword>
<feature type="region of interest" description="Disordered" evidence="5">
    <location>
        <begin position="192"/>
        <end position="253"/>
    </location>
</feature>
<feature type="region of interest" description="Disordered" evidence="5">
    <location>
        <begin position="1"/>
        <end position="46"/>
    </location>
</feature>
<dbReference type="OrthoDB" id="8062037at2759"/>
<organism evidence="7 8">
    <name type="scientific">Leptomonas seymouri</name>
    <dbReference type="NCBI Taxonomy" id="5684"/>
    <lineage>
        <taxon>Eukaryota</taxon>
        <taxon>Discoba</taxon>
        <taxon>Euglenozoa</taxon>
        <taxon>Kinetoplastea</taxon>
        <taxon>Metakinetoplastina</taxon>
        <taxon>Trypanosomatida</taxon>
        <taxon>Trypanosomatidae</taxon>
        <taxon>Leishmaniinae</taxon>
        <taxon>Leptomonas</taxon>
    </lineage>
</organism>
<keyword evidence="1" id="KW-0479">Metal-binding</keyword>
<evidence type="ECO:0000313" key="8">
    <source>
        <dbReference type="Proteomes" id="UP000038009"/>
    </source>
</evidence>
<dbReference type="CDD" id="cd16448">
    <property type="entry name" value="RING-H2"/>
    <property type="match status" value="1"/>
</dbReference>
<sequence length="290" mass="29924">MSGSGDASAHSRQEQSSRASADGASSQASANPSGSGPARPVFQQGSFSTPFGNVDAYAFVASFDADPHGAAAHSTAAPIDVSRLFGLPPGGQTSPNATGGSGAQLGGEWFYFSDLMEGLNAGAPPFASAAAWPLRNCPPLSAEDIVSTFDVVTPPTDTVATSAAPPPSASRNESECAICLEVFFKDAVGASTVHQPQQPSPREMHPSTEGDNRSSGKEAERNAPLLSEGVGSPSGGATQPSRQNNNDEPSSTSPVRRVYCGHLFHEACILSWISIGHYTCPVCRSPLVYE</sequence>
<dbReference type="SMART" id="SM00184">
    <property type="entry name" value="RING"/>
    <property type="match status" value="1"/>
</dbReference>
<dbReference type="Pfam" id="PF13639">
    <property type="entry name" value="zf-RING_2"/>
    <property type="match status" value="1"/>
</dbReference>
<keyword evidence="2 4" id="KW-0863">Zinc-finger</keyword>